<dbReference type="AlphaFoldDB" id="V9EIW1"/>
<dbReference type="eggNOG" id="ENOG502RG36">
    <property type="taxonomic scope" value="Eukaryota"/>
</dbReference>
<gene>
    <name evidence="1" type="ORF">F443_15474</name>
</gene>
<name>V9EIW1_PHYNI</name>
<proteinExistence type="predicted"/>
<dbReference type="Proteomes" id="UP000018721">
    <property type="component" value="Unassembled WGS sequence"/>
</dbReference>
<evidence type="ECO:0000313" key="1">
    <source>
        <dbReference type="EMBL" id="ETI38876.1"/>
    </source>
</evidence>
<reference evidence="1 2" key="1">
    <citation type="submission" date="2013-11" db="EMBL/GenBank/DDBJ databases">
        <title>The Genome Sequence of Phytophthora parasitica P1569.</title>
        <authorList>
            <consortium name="The Broad Institute Genomics Platform"/>
            <person name="Russ C."/>
            <person name="Tyler B."/>
            <person name="Panabieres F."/>
            <person name="Shan W."/>
            <person name="Tripathy S."/>
            <person name="Grunwald N."/>
            <person name="Machado M."/>
            <person name="Johnson C.S."/>
            <person name="Arredondo F."/>
            <person name="Hong C."/>
            <person name="Coffey M."/>
            <person name="Young S.K."/>
            <person name="Zeng Q."/>
            <person name="Gargeya S."/>
            <person name="Fitzgerald M."/>
            <person name="Abouelleil A."/>
            <person name="Alvarado L."/>
            <person name="Chapman S.B."/>
            <person name="Gainer-Dewar J."/>
            <person name="Goldberg J."/>
            <person name="Griggs A."/>
            <person name="Gujja S."/>
            <person name="Hansen M."/>
            <person name="Howarth C."/>
            <person name="Imamovic A."/>
            <person name="Ireland A."/>
            <person name="Larimer J."/>
            <person name="McCowan C."/>
            <person name="Murphy C."/>
            <person name="Pearson M."/>
            <person name="Poon T.W."/>
            <person name="Priest M."/>
            <person name="Roberts A."/>
            <person name="Saif S."/>
            <person name="Shea T."/>
            <person name="Sykes S."/>
            <person name="Wortman J."/>
            <person name="Nusbaum C."/>
            <person name="Birren B."/>
        </authorList>
    </citation>
    <scope>NUCLEOTIDE SEQUENCE [LARGE SCALE GENOMIC DNA]</scope>
    <source>
        <strain evidence="1 2">P1569</strain>
    </source>
</reference>
<dbReference type="HOGENOM" id="CLU_851185_0_0_1"/>
<organism evidence="1 2">
    <name type="scientific">Phytophthora nicotianae P1569</name>
    <dbReference type="NCBI Taxonomy" id="1317065"/>
    <lineage>
        <taxon>Eukaryota</taxon>
        <taxon>Sar</taxon>
        <taxon>Stramenopiles</taxon>
        <taxon>Oomycota</taxon>
        <taxon>Peronosporomycetes</taxon>
        <taxon>Peronosporales</taxon>
        <taxon>Peronosporaceae</taxon>
        <taxon>Phytophthora</taxon>
    </lineage>
</organism>
<evidence type="ECO:0008006" key="3">
    <source>
        <dbReference type="Google" id="ProtNLM"/>
    </source>
</evidence>
<comment type="caution">
    <text evidence="1">The sequence shown here is derived from an EMBL/GenBank/DDBJ whole genome shotgun (WGS) entry which is preliminary data.</text>
</comment>
<accession>V9EIW1</accession>
<sequence>MLAFVIEATTATSSNTLNANTLTSRRTLDASLNGNYTFEDRGFSGMTKMNDLVHGGTDKLHKLAESAKTKFTPKSAIGNLFLQFKLDKVESNVFKSNEFEKWANSVTKAYKTSPEAADTAMLTTLSARYGDESVANMLAYAKRRSSNSVIDFFKLNEEGTRDLRNRVLNTWISYVVTMERKLDPYTLLLLVIKKQGFIDVQVTEMINSAKQDIHTGSIASKMEEAQFLKWSKDGNSDEGLSKRLGLNKAGANLFESPMWVESLLKDPYESLVLVLKRTGSHEVDAVRMINTAKQDSRTKSIAENMEELQFQKWLADGKKPRGNLQST</sequence>
<evidence type="ECO:0000313" key="2">
    <source>
        <dbReference type="Proteomes" id="UP000018721"/>
    </source>
</evidence>
<dbReference type="EMBL" id="ANIZ01002718">
    <property type="protein sequence ID" value="ETI38876.1"/>
    <property type="molecule type" value="Genomic_DNA"/>
</dbReference>
<protein>
    <recommendedName>
        <fullName evidence="3">RxLR effector protein</fullName>
    </recommendedName>
</protein>
<dbReference type="OrthoDB" id="128293at2759"/>
<keyword evidence="2" id="KW-1185">Reference proteome</keyword>